<dbReference type="Pfam" id="PF12728">
    <property type="entry name" value="HTH_17"/>
    <property type="match status" value="1"/>
</dbReference>
<keyword evidence="3" id="KW-0238">DNA-binding</keyword>
<accession>A0A4R5K4Q4</accession>
<proteinExistence type="predicted"/>
<feature type="region of interest" description="Disordered" evidence="1">
    <location>
        <begin position="56"/>
        <end position="83"/>
    </location>
</feature>
<comment type="caution">
    <text evidence="3">The sequence shown here is derived from an EMBL/GenBank/DDBJ whole genome shotgun (WGS) entry which is preliminary data.</text>
</comment>
<reference evidence="3 4" key="1">
    <citation type="submission" date="2019-03" db="EMBL/GenBank/DDBJ databases">
        <title>Whole genome sequence of Arthrobacter sp JH1-1.</title>
        <authorList>
            <person name="Trinh H.N."/>
        </authorList>
    </citation>
    <scope>NUCLEOTIDE SEQUENCE [LARGE SCALE GENOMIC DNA]</scope>
    <source>
        <strain evidence="3 4">JH1-1</strain>
    </source>
</reference>
<dbReference type="InterPro" id="IPR041657">
    <property type="entry name" value="HTH_17"/>
</dbReference>
<dbReference type="EMBL" id="SMRU01000059">
    <property type="protein sequence ID" value="TDF86881.1"/>
    <property type="molecule type" value="Genomic_DNA"/>
</dbReference>
<evidence type="ECO:0000313" key="4">
    <source>
        <dbReference type="Proteomes" id="UP000295511"/>
    </source>
</evidence>
<protein>
    <submittedName>
        <fullName evidence="3">DNA-binding protein</fullName>
    </submittedName>
</protein>
<gene>
    <name evidence="3" type="ORF">E1809_25520</name>
</gene>
<name>A0A4R5K4Q4_9MICC</name>
<dbReference type="GO" id="GO:0003677">
    <property type="term" value="F:DNA binding"/>
    <property type="evidence" value="ECO:0007669"/>
    <property type="project" value="UniProtKB-KW"/>
</dbReference>
<evidence type="ECO:0000256" key="1">
    <source>
        <dbReference type="SAM" id="MobiDB-lite"/>
    </source>
</evidence>
<organism evidence="3 4">
    <name type="scientific">Arthrobacter terricola</name>
    <dbReference type="NCBI Taxonomy" id="2547396"/>
    <lineage>
        <taxon>Bacteria</taxon>
        <taxon>Bacillati</taxon>
        <taxon>Actinomycetota</taxon>
        <taxon>Actinomycetes</taxon>
        <taxon>Micrococcales</taxon>
        <taxon>Micrococcaceae</taxon>
        <taxon>Arthrobacter</taxon>
    </lineage>
</organism>
<keyword evidence="4" id="KW-1185">Reference proteome</keyword>
<dbReference type="AlphaFoldDB" id="A0A4R5K4Q4"/>
<evidence type="ECO:0000259" key="2">
    <source>
        <dbReference type="Pfam" id="PF12728"/>
    </source>
</evidence>
<sequence length="83" mass="9468">MDDLRLIDIEQLAELLRIGRSHAYRLKREQQWPHVLLGSQIRFTVDDVKAIVAMNHKSPGTAPRGPRVGTGARRERIPKRSST</sequence>
<feature type="domain" description="Helix-turn-helix" evidence="2">
    <location>
        <begin position="7"/>
        <end position="51"/>
    </location>
</feature>
<evidence type="ECO:0000313" key="3">
    <source>
        <dbReference type="EMBL" id="TDF86881.1"/>
    </source>
</evidence>
<dbReference type="RefSeq" id="WP_133207039.1">
    <property type="nucleotide sequence ID" value="NZ_SMRU01000059.1"/>
</dbReference>
<dbReference type="OrthoDB" id="4966817at2"/>
<dbReference type="Proteomes" id="UP000295511">
    <property type="component" value="Unassembled WGS sequence"/>
</dbReference>